<feature type="transmembrane region" description="Helical" evidence="2">
    <location>
        <begin position="434"/>
        <end position="454"/>
    </location>
</feature>
<dbReference type="InterPro" id="IPR001878">
    <property type="entry name" value="Znf_CCHC"/>
</dbReference>
<protein>
    <recommendedName>
        <fullName evidence="3">CCHC-type domain-containing protein</fullName>
    </recommendedName>
</protein>
<proteinExistence type="predicted"/>
<keyword evidence="5" id="KW-1185">Reference proteome</keyword>
<evidence type="ECO:0000256" key="1">
    <source>
        <dbReference type="PROSITE-ProRule" id="PRU00047"/>
    </source>
</evidence>
<dbReference type="PANTHER" id="PTHR47481">
    <property type="match status" value="1"/>
</dbReference>
<keyword evidence="1" id="KW-0863">Zinc-finger</keyword>
<gene>
    <name evidence="4" type="ORF">AAE3_LOCUS1433</name>
</gene>
<dbReference type="Proteomes" id="UP000467700">
    <property type="component" value="Unassembled WGS sequence"/>
</dbReference>
<dbReference type="Pfam" id="PF14223">
    <property type="entry name" value="Retrotran_gag_2"/>
    <property type="match status" value="1"/>
</dbReference>
<feature type="domain" description="CCHC-type" evidence="3">
    <location>
        <begin position="229"/>
        <end position="242"/>
    </location>
</feature>
<evidence type="ECO:0000259" key="3">
    <source>
        <dbReference type="PROSITE" id="PS50158"/>
    </source>
</evidence>
<dbReference type="InterPro" id="IPR054722">
    <property type="entry name" value="PolX-like_BBD"/>
</dbReference>
<sequence>MSSSVLLPTFPKPNATNYNTWKQDMTAWFRAAGLWRIVDGKQSAPVLASPATGADLIAEDTWLIKVDRAAGALALSVEEEQYIHFDGIDDDPVKMWKALQDVFVQRRSGTCFDAYDNLFSIQKKESESLQSLMNRVDEAIHRIKELHDKDFTLAKLDDELNCMALICALPEEYQPFVSSLHLMKKLDKDAVKLAFVAEKSHHNHRAATAAAVGTALSASTSLPSHPVHCTFCGQTGHVIKKCYAYADASAKAKDRAKNKGKTKANKAQEVPDDKKEVVEFAGNASVLSTFDPSNPSTPLQMDADFDWVADTGATSHMTSHHHWICNYASLCIPVKLADNSIIYSAGVGTVVFNPVVNGKKVRSVELTHVLHVPQLQNNLLACLYLTRHKGFDIHIGRTHMNFKRNGQILFQAPILSNNSAQLNGVTEPIEESAITSPLFSLISISGIVVLHITVTKMSKR</sequence>
<dbReference type="PROSITE" id="PS50158">
    <property type="entry name" value="ZF_CCHC"/>
    <property type="match status" value="1"/>
</dbReference>
<dbReference type="Pfam" id="PF22936">
    <property type="entry name" value="Pol_BBD"/>
    <property type="match status" value="1"/>
</dbReference>
<name>A0A8S0VWF9_CYCAE</name>
<dbReference type="EMBL" id="CACVBS010000013">
    <property type="protein sequence ID" value="CAA7259301.1"/>
    <property type="molecule type" value="Genomic_DNA"/>
</dbReference>
<keyword evidence="2" id="KW-0812">Transmembrane</keyword>
<evidence type="ECO:0000313" key="5">
    <source>
        <dbReference type="Proteomes" id="UP000467700"/>
    </source>
</evidence>
<keyword evidence="1" id="KW-0862">Zinc</keyword>
<comment type="caution">
    <text evidence="4">The sequence shown here is derived from an EMBL/GenBank/DDBJ whole genome shotgun (WGS) entry which is preliminary data.</text>
</comment>
<keyword evidence="2" id="KW-1133">Transmembrane helix</keyword>
<evidence type="ECO:0000256" key="2">
    <source>
        <dbReference type="SAM" id="Phobius"/>
    </source>
</evidence>
<keyword evidence="2" id="KW-0472">Membrane</keyword>
<evidence type="ECO:0000313" key="4">
    <source>
        <dbReference type="EMBL" id="CAA7259301.1"/>
    </source>
</evidence>
<dbReference type="GO" id="GO:0003676">
    <property type="term" value="F:nucleic acid binding"/>
    <property type="evidence" value="ECO:0007669"/>
    <property type="project" value="InterPro"/>
</dbReference>
<dbReference type="AlphaFoldDB" id="A0A8S0VWF9"/>
<accession>A0A8S0VWF9</accession>
<dbReference type="PANTHER" id="PTHR47481:SF14">
    <property type="entry name" value="RETROTRANSPOSON COPIA-LIKE N-TERMINAL DOMAIN-CONTAINING PROTEIN"/>
    <property type="match status" value="1"/>
</dbReference>
<keyword evidence="1" id="KW-0479">Metal-binding</keyword>
<reference evidence="4 5" key="1">
    <citation type="submission" date="2020-01" db="EMBL/GenBank/DDBJ databases">
        <authorList>
            <person name="Gupta K D."/>
        </authorList>
    </citation>
    <scope>NUCLEOTIDE SEQUENCE [LARGE SCALE GENOMIC DNA]</scope>
</reference>
<organism evidence="4 5">
    <name type="scientific">Cyclocybe aegerita</name>
    <name type="common">Black poplar mushroom</name>
    <name type="synonym">Agrocybe aegerita</name>
    <dbReference type="NCBI Taxonomy" id="1973307"/>
    <lineage>
        <taxon>Eukaryota</taxon>
        <taxon>Fungi</taxon>
        <taxon>Dikarya</taxon>
        <taxon>Basidiomycota</taxon>
        <taxon>Agaricomycotina</taxon>
        <taxon>Agaricomycetes</taxon>
        <taxon>Agaricomycetidae</taxon>
        <taxon>Agaricales</taxon>
        <taxon>Agaricineae</taxon>
        <taxon>Bolbitiaceae</taxon>
        <taxon>Cyclocybe</taxon>
    </lineage>
</organism>
<dbReference type="OrthoDB" id="3257543at2759"/>
<dbReference type="GO" id="GO:0008270">
    <property type="term" value="F:zinc ion binding"/>
    <property type="evidence" value="ECO:0007669"/>
    <property type="project" value="UniProtKB-KW"/>
</dbReference>